<proteinExistence type="predicted"/>
<sequence length="70" mass="7990">MNFGEIVLKLKALADLDRDFVSNPSLVAAVKAENMANLDMMKMMARMVMCRKHVIYELTEEDILSTLIKQ</sequence>
<evidence type="ECO:0000313" key="2">
    <source>
        <dbReference type="Proteomes" id="UP001222027"/>
    </source>
</evidence>
<gene>
    <name evidence="1" type="ORF">OPV22_005376</name>
</gene>
<name>A0AAV8RCP2_ENSVE</name>
<organism evidence="1 2">
    <name type="scientific">Ensete ventricosum</name>
    <name type="common">Abyssinian banana</name>
    <name type="synonym">Musa ensete</name>
    <dbReference type="NCBI Taxonomy" id="4639"/>
    <lineage>
        <taxon>Eukaryota</taxon>
        <taxon>Viridiplantae</taxon>
        <taxon>Streptophyta</taxon>
        <taxon>Embryophyta</taxon>
        <taxon>Tracheophyta</taxon>
        <taxon>Spermatophyta</taxon>
        <taxon>Magnoliopsida</taxon>
        <taxon>Liliopsida</taxon>
        <taxon>Zingiberales</taxon>
        <taxon>Musaceae</taxon>
        <taxon>Ensete</taxon>
    </lineage>
</organism>
<accession>A0AAV8RCP2</accession>
<reference evidence="1 2" key="1">
    <citation type="submission" date="2022-12" db="EMBL/GenBank/DDBJ databases">
        <title>Chromosome-scale assembly of the Ensete ventricosum genome.</title>
        <authorList>
            <person name="Dussert Y."/>
            <person name="Stocks J."/>
            <person name="Wendawek A."/>
            <person name="Woldeyes F."/>
            <person name="Nichols R.A."/>
            <person name="Borrell J.S."/>
        </authorList>
    </citation>
    <scope>NUCLEOTIDE SEQUENCE [LARGE SCALE GENOMIC DNA]</scope>
    <source>
        <strain evidence="2">cv. Maze</strain>
        <tissue evidence="1">Seeds</tissue>
    </source>
</reference>
<dbReference type="Proteomes" id="UP001222027">
    <property type="component" value="Unassembled WGS sequence"/>
</dbReference>
<keyword evidence="2" id="KW-1185">Reference proteome</keyword>
<evidence type="ECO:0000313" key="1">
    <source>
        <dbReference type="EMBL" id="KAJ8504490.1"/>
    </source>
</evidence>
<protein>
    <submittedName>
        <fullName evidence="1">Uncharacterized protein</fullName>
    </submittedName>
</protein>
<dbReference type="EMBL" id="JAQQAF010000002">
    <property type="protein sequence ID" value="KAJ8504490.1"/>
    <property type="molecule type" value="Genomic_DNA"/>
</dbReference>
<comment type="caution">
    <text evidence="1">The sequence shown here is derived from an EMBL/GenBank/DDBJ whole genome shotgun (WGS) entry which is preliminary data.</text>
</comment>
<dbReference type="AlphaFoldDB" id="A0AAV8RCP2"/>